<sequence length="504" mass="56629">MFSNIYFMEASGLNTSEYSDEEKVLKSLLDAFGSAFSLDEIASAYCKAGRNADSAGEILYEMQGSKATFTTHTFSGESREKESTDSSYGNVAGQSCELNVNSVASKQKHRAASIGIVSSIIDKDYVRGTHSINGSCNATRPLRKNSKVLPVSELCVKEDNSNSARDDCLHRDMEEFLFKMLGDGFKLERGVIREILDTCGYNMQKSMEKLLDISAASLEKGKKFDSKSNNEYLKITVEVLSSSKSEGPEKKHANYSRGNGDRVSNRRVELCTEQKEAIDLPREVLASLFNATERSDESPRGTVKAVKRSGAIGRVAVEPPEYSIVGCMRTPMCSQQHNEYDEEDSYQVLRRAVKEYRGMTKEYYKAAIDALTEGDHIRAGKLLEQGQFFHNKSYEADEKSNEMILETRNMETEDEILLDLHDHGPREAIRLLKCHLSSLSGIPSIEYLKVIIETNEIDTSKGSRRRLIMKLLEKESIKWVEENAGTILIRLDEINPKRLSFVKK</sequence>
<dbReference type="SMART" id="SM01162">
    <property type="entry name" value="DUF1771"/>
    <property type="match status" value="1"/>
</dbReference>
<evidence type="ECO:0000313" key="2">
    <source>
        <dbReference type="EMBL" id="KAH7545991.1"/>
    </source>
</evidence>
<dbReference type="Pfam" id="PF24767">
    <property type="entry name" value="UBA_At5g58720"/>
    <property type="match status" value="1"/>
</dbReference>
<dbReference type="PANTHER" id="PTHR47872">
    <property type="entry name" value="NUCLEAR RNA EXPORT FACTOR SDE5-RELATED"/>
    <property type="match status" value="1"/>
</dbReference>
<reference evidence="2" key="1">
    <citation type="journal article" date="2021" name="Front. Plant Sci.">
        <title>Chromosome-Scale Genome Assembly for Chinese Sour Jujube and Insights Into Its Genome Evolution and Domestication Signature.</title>
        <authorList>
            <person name="Shen L.-Y."/>
            <person name="Luo H."/>
            <person name="Wang X.-L."/>
            <person name="Wang X.-M."/>
            <person name="Qiu X.-J."/>
            <person name="Liu H."/>
            <person name="Zhou S.-S."/>
            <person name="Jia K.-H."/>
            <person name="Nie S."/>
            <person name="Bao Y.-T."/>
            <person name="Zhang R.-G."/>
            <person name="Yun Q.-Z."/>
            <person name="Chai Y.-H."/>
            <person name="Lu J.-Y."/>
            <person name="Li Y."/>
            <person name="Zhao S.-W."/>
            <person name="Mao J.-F."/>
            <person name="Jia S.-G."/>
            <person name="Mao Y.-M."/>
        </authorList>
    </citation>
    <scope>NUCLEOTIDE SEQUENCE</scope>
    <source>
        <strain evidence="2">AT0</strain>
        <tissue evidence="2">Leaf</tissue>
    </source>
</reference>
<evidence type="ECO:0000259" key="1">
    <source>
        <dbReference type="SMART" id="SM01162"/>
    </source>
</evidence>
<dbReference type="Gene3D" id="3.30.1370.110">
    <property type="match status" value="1"/>
</dbReference>
<comment type="caution">
    <text evidence="2">The sequence shown here is derived from an EMBL/GenBank/DDBJ whole genome shotgun (WGS) entry which is preliminary data.</text>
</comment>
<dbReference type="EMBL" id="JAEACU010000001">
    <property type="protein sequence ID" value="KAH7545991.1"/>
    <property type="molecule type" value="Genomic_DNA"/>
</dbReference>
<dbReference type="InterPro" id="IPR013899">
    <property type="entry name" value="DUF1771"/>
</dbReference>
<dbReference type="PANTHER" id="PTHR47872:SF3">
    <property type="entry name" value="NUCLEAR RNA EXPORT FACTOR SDE5 ISOFORM X1"/>
    <property type="match status" value="1"/>
</dbReference>
<dbReference type="InterPro" id="IPR036063">
    <property type="entry name" value="Smr_dom_sf"/>
</dbReference>
<name>A0A978W207_ZIZJJ</name>
<dbReference type="Proteomes" id="UP000813462">
    <property type="component" value="Unassembled WGS sequence"/>
</dbReference>
<protein>
    <recommendedName>
        <fullName evidence="1">DUF1771 domain-containing protein</fullName>
    </recommendedName>
</protein>
<accession>A0A978W207</accession>
<feature type="domain" description="DUF1771" evidence="1">
    <location>
        <begin position="345"/>
        <end position="410"/>
    </location>
</feature>
<dbReference type="InterPro" id="IPR056254">
    <property type="entry name" value="At5g58720/SDE5-like_UBA-like"/>
</dbReference>
<dbReference type="AlphaFoldDB" id="A0A978W207"/>
<gene>
    <name evidence="2" type="ORF">FEM48_Zijuj01G0152900</name>
</gene>
<organism evidence="2 3">
    <name type="scientific">Ziziphus jujuba var. spinosa</name>
    <dbReference type="NCBI Taxonomy" id="714518"/>
    <lineage>
        <taxon>Eukaryota</taxon>
        <taxon>Viridiplantae</taxon>
        <taxon>Streptophyta</taxon>
        <taxon>Embryophyta</taxon>
        <taxon>Tracheophyta</taxon>
        <taxon>Spermatophyta</taxon>
        <taxon>Magnoliopsida</taxon>
        <taxon>eudicotyledons</taxon>
        <taxon>Gunneridae</taxon>
        <taxon>Pentapetalae</taxon>
        <taxon>rosids</taxon>
        <taxon>fabids</taxon>
        <taxon>Rosales</taxon>
        <taxon>Rhamnaceae</taxon>
        <taxon>Paliureae</taxon>
        <taxon>Ziziphus</taxon>
    </lineage>
</organism>
<dbReference type="Pfam" id="PF08590">
    <property type="entry name" value="DUF1771"/>
    <property type="match status" value="1"/>
</dbReference>
<evidence type="ECO:0000313" key="3">
    <source>
        <dbReference type="Proteomes" id="UP000813462"/>
    </source>
</evidence>
<proteinExistence type="predicted"/>